<evidence type="ECO:0000313" key="2">
    <source>
        <dbReference type="EMBL" id="AWN34335.1"/>
    </source>
</evidence>
<dbReference type="AlphaFoldDB" id="A0A2U8VL21"/>
<dbReference type="OrthoDB" id="7999090at2"/>
<evidence type="ECO:0000256" key="1">
    <source>
        <dbReference type="SAM" id="MobiDB-lite"/>
    </source>
</evidence>
<dbReference type="KEGG" id="meti:DK427_00075"/>
<protein>
    <submittedName>
        <fullName evidence="2">Uncharacterized protein</fullName>
    </submittedName>
</protein>
<accession>A0A2U8VL21</accession>
<dbReference type="EMBL" id="CP029551">
    <property type="protein sequence ID" value="AWN34335.1"/>
    <property type="molecule type" value="Genomic_DNA"/>
</dbReference>
<sequence>MAELGSAIAPQQSLLTARPAMPVFDSKTLDADLEGQALLAAILQPTRAARSQALVNGRRRAKRGTMPAGSAGLTLRCEPAADTVASALSSTR</sequence>
<evidence type="ECO:0000313" key="3">
    <source>
        <dbReference type="Proteomes" id="UP000246058"/>
    </source>
</evidence>
<organism evidence="2 3">
    <name type="scientific">Methylobacterium radiodurans</name>
    <dbReference type="NCBI Taxonomy" id="2202828"/>
    <lineage>
        <taxon>Bacteria</taxon>
        <taxon>Pseudomonadati</taxon>
        <taxon>Pseudomonadota</taxon>
        <taxon>Alphaproteobacteria</taxon>
        <taxon>Hyphomicrobiales</taxon>
        <taxon>Methylobacteriaceae</taxon>
        <taxon>Methylobacterium</taxon>
    </lineage>
</organism>
<gene>
    <name evidence="2" type="ORF">DK427_00075</name>
</gene>
<keyword evidence="3" id="KW-1185">Reference proteome</keyword>
<dbReference type="Proteomes" id="UP000246058">
    <property type="component" value="Chromosome"/>
</dbReference>
<proteinExistence type="predicted"/>
<feature type="region of interest" description="Disordered" evidence="1">
    <location>
        <begin position="54"/>
        <end position="73"/>
    </location>
</feature>
<name>A0A2U8VL21_9HYPH</name>
<reference evidence="2 3" key="1">
    <citation type="submission" date="2018-05" db="EMBL/GenBank/DDBJ databases">
        <title>Complete Genome Sequence of Methylobacterium sp. 17Sr1-43.</title>
        <authorList>
            <person name="Srinivasan S."/>
        </authorList>
    </citation>
    <scope>NUCLEOTIDE SEQUENCE [LARGE SCALE GENOMIC DNA]</scope>
    <source>
        <strain evidence="2 3">17Sr1-43</strain>
    </source>
</reference>